<evidence type="ECO:0000313" key="2">
    <source>
        <dbReference type="Proteomes" id="UP000653305"/>
    </source>
</evidence>
<proteinExistence type="predicted"/>
<dbReference type="SUPFAM" id="SSF82171">
    <property type="entry name" value="DPP6 N-terminal domain-like"/>
    <property type="match status" value="1"/>
</dbReference>
<dbReference type="InterPro" id="IPR011042">
    <property type="entry name" value="6-blade_b-propeller_TolB-like"/>
</dbReference>
<dbReference type="OrthoDB" id="43744at2759"/>
<dbReference type="PANTHER" id="PTHR32161">
    <property type="entry name" value="DPP6 N-TERMINAL DOMAIN-LIKE PROTEIN"/>
    <property type="match status" value="1"/>
</dbReference>
<protein>
    <submittedName>
        <fullName evidence="1">Protein tolb</fullName>
    </submittedName>
</protein>
<accession>A0A830C638</accession>
<evidence type="ECO:0000313" key="1">
    <source>
        <dbReference type="EMBL" id="GFP93612.1"/>
    </source>
</evidence>
<comment type="caution">
    <text evidence="1">The sequence shown here is derived from an EMBL/GenBank/DDBJ whole genome shotgun (WGS) entry which is preliminary data.</text>
</comment>
<dbReference type="InterPro" id="IPR011659">
    <property type="entry name" value="WD40"/>
</dbReference>
<dbReference type="Pfam" id="PF07676">
    <property type="entry name" value="PD40"/>
    <property type="match status" value="2"/>
</dbReference>
<sequence length="394" mass="44101">MHGSEKIVVATRRRGNKYRHIEIFDAESRKFYPVTEPLNPNFHHYNSFISPESNHLGYHRFRGEAATPGNTTVPNLELVMSPVKGLRLLRINGAFGSFSPSGEHIAFNHNFDLNKGLKIVKSDGSKRWTLIKNRSAFGNSWSPADDNVIFTSIGPIFESVRATVQIARVTFDPKHLSDDRHEIPVDIKILTKEDTGNNAFPACSPDGKSVVFRSGRSGHKNLYLVDAVNGEFEGGGITRLTDGPWTDTMPSWSPDGKLIVFSSDRHSKVDSFGIYLMKRDGTGVRRFRVAGFDDDDREKINHVRFSADGEWLMFATSLGGVTVEPVGLPNQFQPYGELYLVRFNGGGLRRLTWNGYENGVPSWHPKVLSGANGDEEEDKLTGKFDEPLWIRCDS</sequence>
<keyword evidence="2" id="KW-1185">Reference proteome</keyword>
<dbReference type="PANTHER" id="PTHR32161:SF9">
    <property type="entry name" value="TOLB PROTEIN-LIKE PROTEIN"/>
    <property type="match status" value="1"/>
</dbReference>
<name>A0A830C638_9LAMI</name>
<dbReference type="Proteomes" id="UP000653305">
    <property type="component" value="Unassembled WGS sequence"/>
</dbReference>
<dbReference type="Gene3D" id="2.120.10.30">
    <property type="entry name" value="TolB, C-terminal domain"/>
    <property type="match status" value="1"/>
</dbReference>
<gene>
    <name evidence="1" type="ORF">PHJA_001505600</name>
</gene>
<dbReference type="AlphaFoldDB" id="A0A830C638"/>
<organism evidence="1 2">
    <name type="scientific">Phtheirospermum japonicum</name>
    <dbReference type="NCBI Taxonomy" id="374723"/>
    <lineage>
        <taxon>Eukaryota</taxon>
        <taxon>Viridiplantae</taxon>
        <taxon>Streptophyta</taxon>
        <taxon>Embryophyta</taxon>
        <taxon>Tracheophyta</taxon>
        <taxon>Spermatophyta</taxon>
        <taxon>Magnoliopsida</taxon>
        <taxon>eudicotyledons</taxon>
        <taxon>Gunneridae</taxon>
        <taxon>Pentapetalae</taxon>
        <taxon>asterids</taxon>
        <taxon>lamiids</taxon>
        <taxon>Lamiales</taxon>
        <taxon>Orobanchaceae</taxon>
        <taxon>Orobanchaceae incertae sedis</taxon>
        <taxon>Phtheirospermum</taxon>
    </lineage>
</organism>
<reference evidence="1" key="1">
    <citation type="submission" date="2020-07" db="EMBL/GenBank/DDBJ databases">
        <title>Ethylene signaling mediates host invasion by parasitic plants.</title>
        <authorList>
            <person name="Yoshida S."/>
        </authorList>
    </citation>
    <scope>NUCLEOTIDE SEQUENCE</scope>
    <source>
        <strain evidence="1">Okayama</strain>
    </source>
</reference>
<dbReference type="EMBL" id="BMAC01000320">
    <property type="protein sequence ID" value="GFP93612.1"/>
    <property type="molecule type" value="Genomic_DNA"/>
</dbReference>